<dbReference type="CDD" id="cd00371">
    <property type="entry name" value="HMA"/>
    <property type="match status" value="1"/>
</dbReference>
<comment type="subcellular location">
    <subcellularLocation>
        <location evidence="12">Cell membrane</location>
    </subcellularLocation>
    <subcellularLocation>
        <location evidence="1">Membrane</location>
        <topology evidence="1">Multi-pass membrane protein</topology>
    </subcellularLocation>
</comment>
<evidence type="ECO:0000256" key="1">
    <source>
        <dbReference type="ARBA" id="ARBA00004141"/>
    </source>
</evidence>
<dbReference type="InterPro" id="IPR023214">
    <property type="entry name" value="HAD_sf"/>
</dbReference>
<dbReference type="EMBL" id="PRLP01000087">
    <property type="protein sequence ID" value="PPC75516.1"/>
    <property type="molecule type" value="Genomic_DNA"/>
</dbReference>
<feature type="transmembrane region" description="Helical" evidence="12">
    <location>
        <begin position="731"/>
        <end position="753"/>
    </location>
</feature>
<dbReference type="NCBIfam" id="TIGR01494">
    <property type="entry name" value="ATPase_P-type"/>
    <property type="match status" value="2"/>
</dbReference>
<dbReference type="AlphaFoldDB" id="A0A2S5KMH5"/>
<dbReference type="OrthoDB" id="9814270at2"/>
<evidence type="ECO:0000256" key="8">
    <source>
        <dbReference type="ARBA" id="ARBA00022989"/>
    </source>
</evidence>
<accession>A0A2S5KMH5</accession>
<dbReference type="NCBIfam" id="TIGR01511">
    <property type="entry name" value="ATPase-IB1_Cu"/>
    <property type="match status" value="1"/>
</dbReference>
<evidence type="ECO:0000256" key="12">
    <source>
        <dbReference type="RuleBase" id="RU362081"/>
    </source>
</evidence>
<feature type="transmembrane region" description="Helical" evidence="12">
    <location>
        <begin position="366"/>
        <end position="385"/>
    </location>
</feature>
<sequence>MDLHRHDHDHDHDHDHSHSHGAHRHQGGGCGCHHTGQDASAVVDQQSAQIQGRYQYLLHIPALDCANEEAQIRHGLTDMAGVQRLQFDTPAGRLRVHASEDVLAQVLEQLKRMGLPGKPLAESTAQPAAATRSAWAGLPKLLLALTAAATSELVHWFEWGPSWLAAAFALVAIVLSGLSTYRKGWQALRYGNLSINGLMSIAVTGAVLIGQWPEAAMVMTLYVLGEWIEARTLASARSAIGKLVALVPEMAECQDALGQWQSVPVKNVEAGQTLRVKPGQRIPLDGDISKGQGSVNQAAITGESEPVAVAEGDPVLAGALNGESTLQIRVSRTADDTLLAKILRRVEEAQHSQAPTQTLIERFSRIYTPAVAALAVVMALLPPLLGWGSWLEWCYRALVLLVIACPCALVISTPVTLMSGITRAARMGVMVKGGRYLEDARHLQQLALDKTGTITAGQPEVQQLDILSERYSEAQIHRWAWQMASASSHPVSQAITTALSPAGSGAHAEVTQLSGQGLQSQLEDEQGQPVSLYLVKPQFAQQRGLLSVQQQQQVEQYYADGCSVSLLITDHEALLLCSVRDPLKPGSADAIRQLHELGITTLMLTGDNARVAAAIAEQAGVRQVEADCLPDDKWQRIKALAQQAPIGMVGDGINDAPALAEAQVGFAMGKGGTDIAVETADVALMDDDLRKLPRFIRLSRFTFRVLQQNLVLAIGIKLLFVVLAALGMTSLWMAVFADVGASLLVIANGLRVLRYPS</sequence>
<dbReference type="GO" id="GO:0005524">
    <property type="term" value="F:ATP binding"/>
    <property type="evidence" value="ECO:0007669"/>
    <property type="project" value="UniProtKB-UniRule"/>
</dbReference>
<dbReference type="InterPro" id="IPR018303">
    <property type="entry name" value="ATPase_P-typ_P_site"/>
</dbReference>
<dbReference type="Pfam" id="PF00122">
    <property type="entry name" value="E1-E2_ATPase"/>
    <property type="match status" value="1"/>
</dbReference>
<evidence type="ECO:0000259" key="14">
    <source>
        <dbReference type="PROSITE" id="PS50846"/>
    </source>
</evidence>
<dbReference type="EC" id="7.2.2.12" evidence="10"/>
<keyword evidence="6 12" id="KW-0067">ATP-binding</keyword>
<dbReference type="SUPFAM" id="SSF81653">
    <property type="entry name" value="Calcium ATPase, transduction domain A"/>
    <property type="match status" value="1"/>
</dbReference>
<dbReference type="PANTHER" id="PTHR48085">
    <property type="entry name" value="CADMIUM/ZINC-TRANSPORTING ATPASE HMA2-RELATED"/>
    <property type="match status" value="1"/>
</dbReference>
<dbReference type="SFLD" id="SFLDF00027">
    <property type="entry name" value="p-type_atpase"/>
    <property type="match status" value="1"/>
</dbReference>
<comment type="similarity">
    <text evidence="2 12">Belongs to the cation transport ATPase (P-type) (TC 3.A.3) family. Type IB subfamily.</text>
</comment>
<protein>
    <recommendedName>
        <fullName evidence="10">P-type Zn(2+) transporter</fullName>
        <ecNumber evidence="10">7.2.2.12</ecNumber>
    </recommendedName>
</protein>
<dbReference type="InterPro" id="IPR006121">
    <property type="entry name" value="HMA_dom"/>
</dbReference>
<comment type="catalytic activity">
    <reaction evidence="11">
        <text>Zn(2+)(in) + ATP + H2O = Zn(2+)(out) + ADP + phosphate + H(+)</text>
        <dbReference type="Rhea" id="RHEA:20621"/>
        <dbReference type="ChEBI" id="CHEBI:15377"/>
        <dbReference type="ChEBI" id="CHEBI:15378"/>
        <dbReference type="ChEBI" id="CHEBI:29105"/>
        <dbReference type="ChEBI" id="CHEBI:30616"/>
        <dbReference type="ChEBI" id="CHEBI:43474"/>
        <dbReference type="ChEBI" id="CHEBI:456216"/>
        <dbReference type="EC" id="7.2.2.12"/>
    </reaction>
</comment>
<dbReference type="PRINTS" id="PR00119">
    <property type="entry name" value="CATATPASE"/>
</dbReference>
<dbReference type="Gene3D" id="3.40.1110.10">
    <property type="entry name" value="Calcium-transporting ATPase, cytoplasmic domain N"/>
    <property type="match status" value="1"/>
</dbReference>
<comment type="caution">
    <text evidence="15">The sequence shown here is derived from an EMBL/GenBank/DDBJ whole genome shotgun (WGS) entry which is preliminary data.</text>
</comment>
<dbReference type="InterPro" id="IPR001757">
    <property type="entry name" value="P_typ_ATPase"/>
</dbReference>
<keyword evidence="3 12" id="KW-0812">Transmembrane</keyword>
<feature type="transmembrane region" description="Helical" evidence="12">
    <location>
        <begin position="701"/>
        <end position="725"/>
    </location>
</feature>
<dbReference type="PANTHER" id="PTHR48085:SF5">
    <property type="entry name" value="CADMIUM_ZINC-TRANSPORTING ATPASE HMA4-RELATED"/>
    <property type="match status" value="1"/>
</dbReference>
<dbReference type="InterPro" id="IPR023298">
    <property type="entry name" value="ATPase_P-typ_TM_dom_sf"/>
</dbReference>
<dbReference type="PROSITE" id="PS00154">
    <property type="entry name" value="ATPASE_E1_E2"/>
    <property type="match status" value="1"/>
</dbReference>
<dbReference type="SUPFAM" id="SSF81665">
    <property type="entry name" value="Calcium ATPase, transmembrane domain M"/>
    <property type="match status" value="1"/>
</dbReference>
<evidence type="ECO:0000256" key="10">
    <source>
        <dbReference type="ARBA" id="ARBA00039097"/>
    </source>
</evidence>
<dbReference type="SUPFAM" id="SSF55008">
    <property type="entry name" value="HMA, heavy metal-associated domain"/>
    <property type="match status" value="1"/>
</dbReference>
<evidence type="ECO:0000256" key="9">
    <source>
        <dbReference type="ARBA" id="ARBA00023136"/>
    </source>
</evidence>
<evidence type="ECO:0000256" key="5">
    <source>
        <dbReference type="ARBA" id="ARBA00022741"/>
    </source>
</evidence>
<gene>
    <name evidence="15" type="ORF">C4K68_20065</name>
</gene>
<feature type="region of interest" description="Disordered" evidence="13">
    <location>
        <begin position="1"/>
        <end position="31"/>
    </location>
</feature>
<dbReference type="Proteomes" id="UP000238196">
    <property type="component" value="Unassembled WGS sequence"/>
</dbReference>
<evidence type="ECO:0000313" key="15">
    <source>
        <dbReference type="EMBL" id="PPC75516.1"/>
    </source>
</evidence>
<feature type="transmembrane region" description="Helical" evidence="12">
    <location>
        <begin position="397"/>
        <end position="417"/>
    </location>
</feature>
<keyword evidence="5 12" id="KW-0547">Nucleotide-binding</keyword>
<dbReference type="SUPFAM" id="SSF56784">
    <property type="entry name" value="HAD-like"/>
    <property type="match status" value="1"/>
</dbReference>
<dbReference type="GO" id="GO:0005886">
    <property type="term" value="C:plasma membrane"/>
    <property type="evidence" value="ECO:0007669"/>
    <property type="project" value="UniProtKB-SubCell"/>
</dbReference>
<proteinExistence type="inferred from homology"/>
<keyword evidence="12" id="KW-1003">Cell membrane</keyword>
<dbReference type="InterPro" id="IPR008250">
    <property type="entry name" value="ATPase_P-typ_transduc_dom_A_sf"/>
</dbReference>
<dbReference type="SUPFAM" id="SSF81660">
    <property type="entry name" value="Metal cation-transporting ATPase, ATP-binding domain N"/>
    <property type="match status" value="1"/>
</dbReference>
<dbReference type="SFLD" id="SFLDS00003">
    <property type="entry name" value="Haloacid_Dehalogenase"/>
    <property type="match status" value="1"/>
</dbReference>
<evidence type="ECO:0000313" key="16">
    <source>
        <dbReference type="Proteomes" id="UP000238196"/>
    </source>
</evidence>
<evidence type="ECO:0000256" key="4">
    <source>
        <dbReference type="ARBA" id="ARBA00022723"/>
    </source>
</evidence>
<feature type="compositionally biased region" description="Basic and acidic residues" evidence="13">
    <location>
        <begin position="1"/>
        <end position="18"/>
    </location>
</feature>
<evidence type="ECO:0000256" key="11">
    <source>
        <dbReference type="ARBA" id="ARBA00047308"/>
    </source>
</evidence>
<reference evidence="15 16" key="1">
    <citation type="submission" date="2018-02" db="EMBL/GenBank/DDBJ databases">
        <title>novel marine gammaproteobacteria from coastal saline agro ecosystem.</title>
        <authorList>
            <person name="Krishnan R."/>
            <person name="Ramesh Kumar N."/>
        </authorList>
    </citation>
    <scope>NUCLEOTIDE SEQUENCE [LARGE SCALE GENOMIC DNA]</scope>
    <source>
        <strain evidence="15 16">228</strain>
    </source>
</reference>
<dbReference type="InterPro" id="IPR044492">
    <property type="entry name" value="P_typ_ATPase_HD_dom"/>
</dbReference>
<dbReference type="Pfam" id="PF00702">
    <property type="entry name" value="Hydrolase"/>
    <property type="match status" value="1"/>
</dbReference>
<evidence type="ECO:0000256" key="13">
    <source>
        <dbReference type="SAM" id="MobiDB-lite"/>
    </source>
</evidence>
<keyword evidence="7" id="KW-1278">Translocase</keyword>
<evidence type="ECO:0000256" key="3">
    <source>
        <dbReference type="ARBA" id="ARBA00022692"/>
    </source>
</evidence>
<dbReference type="InterPro" id="IPR023299">
    <property type="entry name" value="ATPase_P-typ_cyto_dom_N"/>
</dbReference>
<dbReference type="InterPro" id="IPR036163">
    <property type="entry name" value="HMA_dom_sf"/>
</dbReference>
<dbReference type="InterPro" id="IPR027256">
    <property type="entry name" value="P-typ_ATPase_IB"/>
</dbReference>
<dbReference type="SFLD" id="SFLDG00002">
    <property type="entry name" value="C1.7:_P-type_atpase_like"/>
    <property type="match status" value="1"/>
</dbReference>
<dbReference type="GO" id="GO:0015086">
    <property type="term" value="F:cadmium ion transmembrane transporter activity"/>
    <property type="evidence" value="ECO:0007669"/>
    <property type="project" value="TreeGrafter"/>
</dbReference>
<dbReference type="Gene3D" id="2.70.150.10">
    <property type="entry name" value="Calcium-transporting ATPase, cytoplasmic transduction domain A"/>
    <property type="match status" value="1"/>
</dbReference>
<keyword evidence="9 12" id="KW-0472">Membrane</keyword>
<dbReference type="GO" id="GO:0016887">
    <property type="term" value="F:ATP hydrolysis activity"/>
    <property type="evidence" value="ECO:0007669"/>
    <property type="project" value="InterPro"/>
</dbReference>
<dbReference type="InterPro" id="IPR059000">
    <property type="entry name" value="ATPase_P-type_domA"/>
</dbReference>
<name>A0A2S5KMH5_9PROT</name>
<keyword evidence="4 12" id="KW-0479">Metal-binding</keyword>
<keyword evidence="8 12" id="KW-1133">Transmembrane helix</keyword>
<dbReference type="GO" id="GO:0046872">
    <property type="term" value="F:metal ion binding"/>
    <property type="evidence" value="ECO:0007669"/>
    <property type="project" value="UniProtKB-KW"/>
</dbReference>
<dbReference type="NCBIfam" id="TIGR01525">
    <property type="entry name" value="ATPase-IB_hvy"/>
    <property type="match status" value="1"/>
</dbReference>
<evidence type="ECO:0000256" key="7">
    <source>
        <dbReference type="ARBA" id="ARBA00022967"/>
    </source>
</evidence>
<dbReference type="PROSITE" id="PS50846">
    <property type="entry name" value="HMA_2"/>
    <property type="match status" value="1"/>
</dbReference>
<dbReference type="InterPro" id="IPR051014">
    <property type="entry name" value="Cation_Transport_ATPase_IB"/>
</dbReference>
<dbReference type="FunFam" id="2.70.150.10:FF:000002">
    <property type="entry name" value="Copper-transporting ATPase 1, putative"/>
    <property type="match status" value="1"/>
</dbReference>
<feature type="domain" description="HMA" evidence="14">
    <location>
        <begin position="54"/>
        <end position="118"/>
    </location>
</feature>
<dbReference type="GO" id="GO:0016463">
    <property type="term" value="F:P-type zinc transporter activity"/>
    <property type="evidence" value="ECO:0007669"/>
    <property type="project" value="UniProtKB-EC"/>
</dbReference>
<feature type="transmembrane region" description="Helical" evidence="12">
    <location>
        <begin position="163"/>
        <end position="181"/>
    </location>
</feature>
<dbReference type="InterPro" id="IPR036412">
    <property type="entry name" value="HAD-like_sf"/>
</dbReference>
<evidence type="ECO:0000256" key="2">
    <source>
        <dbReference type="ARBA" id="ARBA00006024"/>
    </source>
</evidence>
<organism evidence="15 16">
    <name type="scientific">Proteobacteria bacterium 228</name>
    <dbReference type="NCBI Taxonomy" id="2083153"/>
    <lineage>
        <taxon>Bacteria</taxon>
        <taxon>Pseudomonadati</taxon>
        <taxon>Pseudomonadota</taxon>
    </lineage>
</organism>
<evidence type="ECO:0000256" key="6">
    <source>
        <dbReference type="ARBA" id="ARBA00022840"/>
    </source>
</evidence>
<dbReference type="Gene3D" id="3.40.50.1000">
    <property type="entry name" value="HAD superfamily/HAD-like"/>
    <property type="match status" value="1"/>
</dbReference>